<feature type="transmembrane region" description="Helical" evidence="8">
    <location>
        <begin position="1007"/>
        <end position="1033"/>
    </location>
</feature>
<dbReference type="Proteomes" id="UP000295724">
    <property type="component" value="Unassembled WGS sequence"/>
</dbReference>
<dbReference type="SUPFAM" id="SSF82866">
    <property type="entry name" value="Multidrug efflux transporter AcrB transmembrane domain"/>
    <property type="match status" value="2"/>
</dbReference>
<dbReference type="Pfam" id="PF00873">
    <property type="entry name" value="ACR_tran"/>
    <property type="match status" value="1"/>
</dbReference>
<comment type="subcellular location">
    <subcellularLocation>
        <location evidence="1">Cell membrane</location>
        <topology evidence="1">Multi-pass membrane protein</topology>
    </subcellularLocation>
</comment>
<reference evidence="9 10" key="1">
    <citation type="submission" date="2019-03" db="EMBL/GenBank/DDBJ databases">
        <title>Genomic Encyclopedia of Type Strains, Phase IV (KMG-IV): sequencing the most valuable type-strain genomes for metagenomic binning, comparative biology and taxonomic classification.</title>
        <authorList>
            <person name="Goeker M."/>
        </authorList>
    </citation>
    <scope>NUCLEOTIDE SEQUENCE [LARGE SCALE GENOMIC DNA]</scope>
    <source>
        <strain evidence="9 10">DSM 25488</strain>
    </source>
</reference>
<feature type="transmembrane region" description="Helical" evidence="8">
    <location>
        <begin position="891"/>
        <end position="909"/>
    </location>
</feature>
<evidence type="ECO:0000256" key="3">
    <source>
        <dbReference type="ARBA" id="ARBA00022448"/>
    </source>
</evidence>
<feature type="transmembrane region" description="Helical" evidence="8">
    <location>
        <begin position="478"/>
        <end position="498"/>
    </location>
</feature>
<keyword evidence="4" id="KW-1003">Cell membrane</keyword>
<keyword evidence="5 8" id="KW-0812">Transmembrane</keyword>
<keyword evidence="7 8" id="KW-0472">Membrane</keyword>
<evidence type="ECO:0000256" key="6">
    <source>
        <dbReference type="ARBA" id="ARBA00022989"/>
    </source>
</evidence>
<feature type="transmembrane region" description="Helical" evidence="8">
    <location>
        <begin position="439"/>
        <end position="458"/>
    </location>
</feature>
<dbReference type="EMBL" id="SNZB01000006">
    <property type="protein sequence ID" value="TDR17442.1"/>
    <property type="molecule type" value="Genomic_DNA"/>
</dbReference>
<comment type="similarity">
    <text evidence="2">Belongs to the resistance-nodulation-cell division (RND) (TC 2.A.6) family.</text>
</comment>
<proteinExistence type="inferred from homology"/>
<feature type="transmembrane region" description="Helical" evidence="8">
    <location>
        <begin position="338"/>
        <end position="358"/>
    </location>
</feature>
<evidence type="ECO:0000313" key="9">
    <source>
        <dbReference type="EMBL" id="TDR17442.1"/>
    </source>
</evidence>
<organism evidence="9 10">
    <name type="scientific">Marinicella litoralis</name>
    <dbReference type="NCBI Taxonomy" id="644220"/>
    <lineage>
        <taxon>Bacteria</taxon>
        <taxon>Pseudomonadati</taxon>
        <taxon>Pseudomonadota</taxon>
        <taxon>Gammaproteobacteria</taxon>
        <taxon>Lysobacterales</taxon>
        <taxon>Marinicellaceae</taxon>
        <taxon>Marinicella</taxon>
    </lineage>
</organism>
<dbReference type="RefSeq" id="WP_099018811.1">
    <property type="nucleotide sequence ID" value="NZ_NIHB01000002.1"/>
</dbReference>
<evidence type="ECO:0000313" key="10">
    <source>
        <dbReference type="Proteomes" id="UP000295724"/>
    </source>
</evidence>
<dbReference type="Gene3D" id="3.30.70.1320">
    <property type="entry name" value="Multidrug efflux transporter AcrB pore domain like"/>
    <property type="match status" value="1"/>
</dbReference>
<dbReference type="Gene3D" id="3.30.2090.10">
    <property type="entry name" value="Multidrug efflux transporter AcrB TolC docking domain, DN and DC subdomains"/>
    <property type="match status" value="2"/>
</dbReference>
<evidence type="ECO:0000256" key="2">
    <source>
        <dbReference type="ARBA" id="ARBA00010942"/>
    </source>
</evidence>
<dbReference type="PRINTS" id="PR00702">
    <property type="entry name" value="ACRIFLAVINRP"/>
</dbReference>
<keyword evidence="6 8" id="KW-1133">Transmembrane helix</keyword>
<dbReference type="SUPFAM" id="SSF82693">
    <property type="entry name" value="Multidrug efflux transporter AcrB pore domain, PN1, PN2, PC1 and PC2 subdomains"/>
    <property type="match status" value="2"/>
</dbReference>
<keyword evidence="3" id="KW-0813">Transport</keyword>
<dbReference type="Gene3D" id="3.30.70.1440">
    <property type="entry name" value="Multidrug efflux transporter AcrB pore domain"/>
    <property type="match status" value="1"/>
</dbReference>
<dbReference type="Gene3D" id="3.30.70.1430">
    <property type="entry name" value="Multidrug efflux transporter AcrB pore domain"/>
    <property type="match status" value="2"/>
</dbReference>
<dbReference type="AlphaFoldDB" id="A0A4R6XDR5"/>
<evidence type="ECO:0000256" key="5">
    <source>
        <dbReference type="ARBA" id="ARBA00022692"/>
    </source>
</evidence>
<feature type="transmembrane region" description="Helical" evidence="8">
    <location>
        <begin position="915"/>
        <end position="941"/>
    </location>
</feature>
<dbReference type="Gene3D" id="1.20.1640.10">
    <property type="entry name" value="Multidrug efflux transporter AcrB transmembrane domain"/>
    <property type="match status" value="2"/>
</dbReference>
<evidence type="ECO:0000256" key="7">
    <source>
        <dbReference type="ARBA" id="ARBA00023136"/>
    </source>
</evidence>
<dbReference type="GO" id="GO:0005886">
    <property type="term" value="C:plasma membrane"/>
    <property type="evidence" value="ECO:0007669"/>
    <property type="project" value="UniProtKB-SubCell"/>
</dbReference>
<gene>
    <name evidence="9" type="ORF">C8D91_2500</name>
</gene>
<protein>
    <submittedName>
        <fullName evidence="9">Cu(I)/Ag(I) efflux system membrane protein CusA/SilA</fullName>
    </submittedName>
</protein>
<dbReference type="OrthoDB" id="9758757at2"/>
<sequence length="1055" mass="115844">MIGSVISWSVNNRFFVVLATFVLLGMGLFAVKNTPVDAIPDLSDVQVIIKTNYPGQAPQVVQDQVTYPLTTAMLSVPGALTVRGYSFFGDSFVYVIFDEDTDLYWARSRVLEYLSQVAPSLPENAKPQLGPDATGVGWVYIYSLIDRTGQHDLSQLRSIQDWFLKFELQTVPGVSEVAAIGGMVKQYQVKVDPQKLQAFNIPLSHLLMSIKQSNQEVGASVVEMAEAEYMVRATGYIDEIKDLEQVPLGVNDNGSPLLLKDVAQIELGPQMRRGIAELNGEGEVVGGIVSMRFGENAQATIDGVKEKLDSLKKGLPEGVEIITVYDRSALIERAVENLWYKLLQEFAVVGLVCFIFLFHLRSSLVAIFSLPIGILTAFIIMHMQGLNANIMSLGGIAIAIGAMIDGAIVMIENMHKHMEKTEVNDTNRWQIVIKSASEVGPALFFSLLIITVSFIPVFTLEAQEGRMFSPLAFTKTYAMAASAALAVTLVPVLMGYFVRGKVLPEHKNPVNKLLTAMYMPVLKTALKFPKLTLLMALLVMFVGFWPVNKIGSEFMPPLDEGDLMYMPTTYPGISIGKARQLLQQTDKLIKSVPEVATVFGKVGRAETATDPAPLTMIETFIQFKPKDQWRAGIDTEDLKQELNALVNIPGVTNAWVMPIKTRIDMLATGIKTPVGIKISGPELTEIESIGKQLEEILQDVTGTASVYSERVAGGRYIKIDIKREQAARYNLTVAAIQQVISSAIGGMNVTETVEGQERYPVNVRYPQEDRNSPEKIAMLPIVTPNKQIIALGDVADVFIEDGPPGIKSENARLTGWSLIDIEGTDVGTYVERAQKIVNEQLNLPAGYSITWSGQYEYMLRAKEKLMYVVPLTLGIIVLLLFMNFRNFTEVAIIMGTLPFALVGSIWLIYLEGFNYSIAVGVGFIALAGVAVEIGVIMLVYLNQSYQALVLKYNENGSQPTKAAILEAVTSGAGLRVRPVMMTSLSIIIGLLPILYGTGTGSELMSRIAAPMVGGMISALVLTLVVLPVIYLLWRYKSIEKQFGLKNSINNEENLI</sequence>
<feature type="transmembrane region" description="Helical" evidence="8">
    <location>
        <begin position="365"/>
        <end position="384"/>
    </location>
</feature>
<feature type="transmembrane region" description="Helical" evidence="8">
    <location>
        <begin position="979"/>
        <end position="995"/>
    </location>
</feature>
<dbReference type="InterPro" id="IPR004763">
    <property type="entry name" value="CusA-like"/>
</dbReference>
<keyword evidence="10" id="KW-1185">Reference proteome</keyword>
<dbReference type="InterPro" id="IPR001036">
    <property type="entry name" value="Acrflvin-R"/>
</dbReference>
<dbReference type="GO" id="GO:0008324">
    <property type="term" value="F:monoatomic cation transmembrane transporter activity"/>
    <property type="evidence" value="ECO:0007669"/>
    <property type="project" value="InterPro"/>
</dbReference>
<accession>A0A4R6XDR5</accession>
<evidence type="ECO:0000256" key="1">
    <source>
        <dbReference type="ARBA" id="ARBA00004651"/>
    </source>
</evidence>
<dbReference type="SUPFAM" id="SSF82714">
    <property type="entry name" value="Multidrug efflux transporter AcrB TolC docking domain, DN and DC subdomains"/>
    <property type="match status" value="2"/>
</dbReference>
<feature type="transmembrane region" description="Helical" evidence="8">
    <location>
        <begin position="865"/>
        <end position="884"/>
    </location>
</feature>
<dbReference type="GO" id="GO:0042910">
    <property type="term" value="F:xenobiotic transmembrane transporter activity"/>
    <property type="evidence" value="ECO:0007669"/>
    <property type="project" value="TreeGrafter"/>
</dbReference>
<dbReference type="PANTHER" id="PTHR32063">
    <property type="match status" value="1"/>
</dbReference>
<evidence type="ECO:0000256" key="8">
    <source>
        <dbReference type="SAM" id="Phobius"/>
    </source>
</evidence>
<feature type="transmembrane region" description="Helical" evidence="8">
    <location>
        <begin position="528"/>
        <end position="547"/>
    </location>
</feature>
<dbReference type="PANTHER" id="PTHR32063:SF19">
    <property type="entry name" value="CATION EFFLUX SYSTEM PROTEIN CUSA"/>
    <property type="match status" value="1"/>
</dbReference>
<comment type="caution">
    <text evidence="9">The sequence shown here is derived from an EMBL/GenBank/DDBJ whole genome shotgun (WGS) entry which is preliminary data.</text>
</comment>
<name>A0A4R6XDR5_9GAMM</name>
<dbReference type="NCBIfam" id="TIGR00914">
    <property type="entry name" value="2A0601"/>
    <property type="match status" value="1"/>
</dbReference>
<feature type="transmembrane region" description="Helical" evidence="8">
    <location>
        <begin position="390"/>
        <end position="411"/>
    </location>
</feature>
<dbReference type="InterPro" id="IPR027463">
    <property type="entry name" value="AcrB_DN_DC_subdom"/>
</dbReference>
<evidence type="ECO:0000256" key="4">
    <source>
        <dbReference type="ARBA" id="ARBA00022475"/>
    </source>
</evidence>